<proteinExistence type="predicted"/>
<dbReference type="InterPro" id="IPR001647">
    <property type="entry name" value="HTH_TetR"/>
</dbReference>
<evidence type="ECO:0000256" key="2">
    <source>
        <dbReference type="ARBA" id="ARBA00023125"/>
    </source>
</evidence>
<organism evidence="7 8">
    <name type="scientific">Actinosynnema pretiosum</name>
    <dbReference type="NCBI Taxonomy" id="42197"/>
    <lineage>
        <taxon>Bacteria</taxon>
        <taxon>Bacillati</taxon>
        <taxon>Actinomycetota</taxon>
        <taxon>Actinomycetes</taxon>
        <taxon>Pseudonocardiales</taxon>
        <taxon>Pseudonocardiaceae</taxon>
        <taxon>Actinosynnema</taxon>
    </lineage>
</organism>
<dbReference type="PROSITE" id="PS50977">
    <property type="entry name" value="HTH_TETR_2"/>
    <property type="match status" value="1"/>
</dbReference>
<evidence type="ECO:0000313" key="8">
    <source>
        <dbReference type="Proteomes" id="UP000218505"/>
    </source>
</evidence>
<evidence type="ECO:0000259" key="6">
    <source>
        <dbReference type="PROSITE" id="PS50977"/>
    </source>
</evidence>
<dbReference type="KEGG" id="apre:CNX65_14050"/>
<dbReference type="AlphaFoldDB" id="A0A290Z5I0"/>
<dbReference type="PANTHER" id="PTHR30055">
    <property type="entry name" value="HTH-TYPE TRANSCRIPTIONAL REGULATOR RUTR"/>
    <property type="match status" value="1"/>
</dbReference>
<dbReference type="SUPFAM" id="SSF46689">
    <property type="entry name" value="Homeodomain-like"/>
    <property type="match status" value="1"/>
</dbReference>
<evidence type="ECO:0000256" key="1">
    <source>
        <dbReference type="ARBA" id="ARBA00023015"/>
    </source>
</evidence>
<dbReference type="GO" id="GO:0003700">
    <property type="term" value="F:DNA-binding transcription factor activity"/>
    <property type="evidence" value="ECO:0007669"/>
    <property type="project" value="TreeGrafter"/>
</dbReference>
<name>A0A290Z5I0_9PSEU</name>
<evidence type="ECO:0000256" key="4">
    <source>
        <dbReference type="PROSITE-ProRule" id="PRU00335"/>
    </source>
</evidence>
<reference evidence="7" key="1">
    <citation type="submission" date="2017-09" db="EMBL/GenBank/DDBJ databases">
        <title>Complete Genome Sequence of ansamitocin-producing Bacterium Actinosynnema pretiosum X47.</title>
        <authorList>
            <person name="Cao G."/>
            <person name="Zong G."/>
            <person name="Zhong C."/>
            <person name="Fu J."/>
        </authorList>
    </citation>
    <scope>NUCLEOTIDE SEQUENCE [LARGE SCALE GENOMIC DNA]</scope>
    <source>
        <strain evidence="7">X47</strain>
    </source>
</reference>
<dbReference type="GO" id="GO:0000976">
    <property type="term" value="F:transcription cis-regulatory region binding"/>
    <property type="evidence" value="ECO:0007669"/>
    <property type="project" value="TreeGrafter"/>
</dbReference>
<accession>A0A290Z5I0</accession>
<keyword evidence="8" id="KW-1185">Reference proteome</keyword>
<evidence type="ECO:0000313" key="7">
    <source>
        <dbReference type="EMBL" id="ATE54277.1"/>
    </source>
</evidence>
<feature type="domain" description="HTH tetR-type" evidence="6">
    <location>
        <begin position="35"/>
        <end position="93"/>
    </location>
</feature>
<dbReference type="InterPro" id="IPR009057">
    <property type="entry name" value="Homeodomain-like_sf"/>
</dbReference>
<evidence type="ECO:0000256" key="3">
    <source>
        <dbReference type="ARBA" id="ARBA00023163"/>
    </source>
</evidence>
<dbReference type="EMBL" id="CP023445">
    <property type="protein sequence ID" value="ATE54277.1"/>
    <property type="molecule type" value="Genomic_DNA"/>
</dbReference>
<dbReference type="Pfam" id="PF00440">
    <property type="entry name" value="TetR_N"/>
    <property type="match status" value="1"/>
</dbReference>
<keyword evidence="1" id="KW-0805">Transcription regulation</keyword>
<feature type="DNA-binding region" description="H-T-H motif" evidence="4">
    <location>
        <begin position="56"/>
        <end position="75"/>
    </location>
</feature>
<evidence type="ECO:0000256" key="5">
    <source>
        <dbReference type="SAM" id="MobiDB-lite"/>
    </source>
</evidence>
<keyword evidence="3" id="KW-0804">Transcription</keyword>
<protein>
    <submittedName>
        <fullName evidence="7">TetR family transcriptional regulator</fullName>
    </submittedName>
</protein>
<dbReference type="PANTHER" id="PTHR30055:SF234">
    <property type="entry name" value="HTH-TYPE TRANSCRIPTIONAL REGULATOR BETI"/>
    <property type="match status" value="1"/>
</dbReference>
<dbReference type="Proteomes" id="UP000218505">
    <property type="component" value="Chromosome"/>
</dbReference>
<sequence>MIPFGDGQYGSPMSEARSEPVVKAGSPKAESGSRARTRRAILDAAVRELSANAAVPLGEIATAAGVGRTTLHRYFPERADLLAAVTAHVDEQIASATTRARLDDGSARAALGRLCQEYFELGDVLTLMFNSPVAPNGREWPDETPSDHSVRDAIGRGHAEGDVDAALGRDWVLNVVWSLLFSTWDMVSTQGAPKHEALTQCLRTLDKALAP</sequence>
<dbReference type="Gene3D" id="1.10.357.10">
    <property type="entry name" value="Tetracycline Repressor, domain 2"/>
    <property type="match status" value="1"/>
</dbReference>
<feature type="region of interest" description="Disordered" evidence="5">
    <location>
        <begin position="1"/>
        <end position="36"/>
    </location>
</feature>
<keyword evidence="2 4" id="KW-0238">DNA-binding</keyword>
<dbReference type="InterPro" id="IPR050109">
    <property type="entry name" value="HTH-type_TetR-like_transc_reg"/>
</dbReference>
<gene>
    <name evidence="7" type="ORF">CNX65_14050</name>
</gene>